<keyword evidence="2" id="KW-0963">Cytoplasm</keyword>
<dbReference type="GO" id="GO:0022008">
    <property type="term" value="P:neurogenesis"/>
    <property type="evidence" value="ECO:0007669"/>
    <property type="project" value="TreeGrafter"/>
</dbReference>
<dbReference type="SMART" id="SM00875">
    <property type="entry name" value="BACK"/>
    <property type="match status" value="1"/>
</dbReference>
<evidence type="ECO:0000256" key="1">
    <source>
        <dbReference type="ARBA" id="ARBA00004496"/>
    </source>
</evidence>
<protein>
    <recommendedName>
        <fullName evidence="3">BTB domain-containing protein</fullName>
    </recommendedName>
</protein>
<dbReference type="PROSITE" id="PS50097">
    <property type="entry name" value="BTB"/>
    <property type="match status" value="1"/>
</dbReference>
<dbReference type="GO" id="GO:0005829">
    <property type="term" value="C:cytosol"/>
    <property type="evidence" value="ECO:0007669"/>
    <property type="project" value="TreeGrafter"/>
</dbReference>
<dbReference type="Gene3D" id="1.25.40.420">
    <property type="match status" value="1"/>
</dbReference>
<dbReference type="Pfam" id="PF00651">
    <property type="entry name" value="BTB"/>
    <property type="match status" value="1"/>
</dbReference>
<dbReference type="SMART" id="SM00225">
    <property type="entry name" value="BTB"/>
    <property type="match status" value="1"/>
</dbReference>
<dbReference type="PANTHER" id="PTHR45774:SF3">
    <property type="entry name" value="BTB (POZ) DOMAIN-CONTAINING 2B-RELATED"/>
    <property type="match status" value="1"/>
</dbReference>
<dbReference type="Pfam" id="PF07707">
    <property type="entry name" value="BACK"/>
    <property type="match status" value="1"/>
</dbReference>
<sequence length="477" mass="55187">MRTNITIIECPFFAKYLIFQRNESLFLKKLKQVFKCVTNKGTPRFIDLNMDQLLEIDWQSRKSLAECNRQMLIKQIETDVTFLVGERKEPIKAHKYVLISRSSVFYDMLCGPVHNSNEIRITDIESEIFKQVLLFIYCEDITIDLNNVHGILNMAKKYSLQSLIDMCLRRLRVSMVPYNVCTILQNACICDDVQLKEKCLKFIFRQPKEVFQFSDLSELSEKCMTEIIKSDDLALSEQEIYEGLLKYAVGKCHKTGIEPTIENKKCMLGGLLQHVRFPLMNKDYITEVVFESGFLSQEDEIKLLKHFVKPQQSVDGFSMKKRKYRYIIHRFDEHATGWGYKRDKTDAIMFSVSKNVLIHGVTVYGCCQGAGKYDIMLAIKEAPYSVDKSMKRQQLATDSSEKMYNIYFDEPILIEKDKQYNIVLIMKGPGSYYGVKGKSEIECEGVKFRFKTSSLSDNTTNEVRGQLPGIAFETIPA</sequence>
<evidence type="ECO:0000313" key="5">
    <source>
        <dbReference type="Proteomes" id="UP001195483"/>
    </source>
</evidence>
<dbReference type="AlphaFoldDB" id="A0AAE0VTW6"/>
<reference evidence="4" key="3">
    <citation type="submission" date="2023-05" db="EMBL/GenBank/DDBJ databases">
        <authorList>
            <person name="Smith C.H."/>
        </authorList>
    </citation>
    <scope>NUCLEOTIDE SEQUENCE</scope>
    <source>
        <strain evidence="4">CHS0354</strain>
        <tissue evidence="4">Mantle</tissue>
    </source>
</reference>
<comment type="caution">
    <text evidence="4">The sequence shown here is derived from an EMBL/GenBank/DDBJ whole genome shotgun (WGS) entry which is preliminary data.</text>
</comment>
<evidence type="ECO:0000259" key="3">
    <source>
        <dbReference type="PROSITE" id="PS50097"/>
    </source>
</evidence>
<dbReference type="Gene3D" id="3.30.710.10">
    <property type="entry name" value="Potassium Channel Kv1.1, Chain A"/>
    <property type="match status" value="1"/>
</dbReference>
<reference evidence="4" key="1">
    <citation type="journal article" date="2021" name="Genome Biol. Evol.">
        <title>A High-Quality Reference Genome for a Parasitic Bivalve with Doubly Uniparental Inheritance (Bivalvia: Unionida).</title>
        <authorList>
            <person name="Smith C.H."/>
        </authorList>
    </citation>
    <scope>NUCLEOTIDE SEQUENCE</scope>
    <source>
        <strain evidence="4">CHS0354</strain>
    </source>
</reference>
<dbReference type="InterPro" id="IPR011705">
    <property type="entry name" value="BACK"/>
</dbReference>
<comment type="subcellular location">
    <subcellularLocation>
        <location evidence="1">Cytoplasm</location>
    </subcellularLocation>
</comment>
<dbReference type="InterPro" id="IPR000210">
    <property type="entry name" value="BTB/POZ_dom"/>
</dbReference>
<dbReference type="Proteomes" id="UP001195483">
    <property type="component" value="Unassembled WGS sequence"/>
</dbReference>
<dbReference type="Pfam" id="PF08005">
    <property type="entry name" value="PHR"/>
    <property type="match status" value="1"/>
</dbReference>
<keyword evidence="5" id="KW-1185">Reference proteome</keyword>
<gene>
    <name evidence="4" type="ORF">CHS0354_035998</name>
</gene>
<proteinExistence type="predicted"/>
<reference evidence="4" key="2">
    <citation type="journal article" date="2021" name="Genome Biol. Evol.">
        <title>Developing a high-quality reference genome for a parasitic bivalve with doubly uniparental inheritance (Bivalvia: Unionida).</title>
        <authorList>
            <person name="Smith C.H."/>
        </authorList>
    </citation>
    <scope>NUCLEOTIDE SEQUENCE</scope>
    <source>
        <strain evidence="4">CHS0354</strain>
        <tissue evidence="4">Mantle</tissue>
    </source>
</reference>
<dbReference type="PANTHER" id="PTHR45774">
    <property type="entry name" value="BTB/POZ DOMAIN-CONTAINING"/>
    <property type="match status" value="1"/>
</dbReference>
<feature type="domain" description="BTB" evidence="3">
    <location>
        <begin position="78"/>
        <end position="145"/>
    </location>
</feature>
<accession>A0AAE0VTW6</accession>
<dbReference type="InterPro" id="IPR012983">
    <property type="entry name" value="PHR"/>
</dbReference>
<dbReference type="EMBL" id="JAEAOA010002101">
    <property type="protein sequence ID" value="KAK3588855.1"/>
    <property type="molecule type" value="Genomic_DNA"/>
</dbReference>
<dbReference type="Gene3D" id="2.60.120.820">
    <property type="entry name" value="PHR domain"/>
    <property type="match status" value="1"/>
</dbReference>
<dbReference type="InterPro" id="IPR011333">
    <property type="entry name" value="SKP1/BTB/POZ_sf"/>
</dbReference>
<evidence type="ECO:0000313" key="4">
    <source>
        <dbReference type="EMBL" id="KAK3588855.1"/>
    </source>
</evidence>
<evidence type="ECO:0000256" key="2">
    <source>
        <dbReference type="ARBA" id="ARBA00022490"/>
    </source>
</evidence>
<name>A0AAE0VTW6_9BIVA</name>
<dbReference type="SUPFAM" id="SSF54695">
    <property type="entry name" value="POZ domain"/>
    <property type="match status" value="1"/>
</dbReference>
<organism evidence="4 5">
    <name type="scientific">Potamilus streckersoni</name>
    <dbReference type="NCBI Taxonomy" id="2493646"/>
    <lineage>
        <taxon>Eukaryota</taxon>
        <taxon>Metazoa</taxon>
        <taxon>Spiralia</taxon>
        <taxon>Lophotrochozoa</taxon>
        <taxon>Mollusca</taxon>
        <taxon>Bivalvia</taxon>
        <taxon>Autobranchia</taxon>
        <taxon>Heteroconchia</taxon>
        <taxon>Palaeoheterodonta</taxon>
        <taxon>Unionida</taxon>
        <taxon>Unionoidea</taxon>
        <taxon>Unionidae</taxon>
        <taxon>Ambleminae</taxon>
        <taxon>Lampsilini</taxon>
        <taxon>Potamilus</taxon>
    </lineage>
</organism>
<dbReference type="InterPro" id="IPR038648">
    <property type="entry name" value="PHR_sf"/>
</dbReference>